<dbReference type="Gene3D" id="1.20.120.530">
    <property type="entry name" value="GntR ligand-binding domain-like"/>
    <property type="match status" value="1"/>
</dbReference>
<dbReference type="Gene3D" id="1.10.10.10">
    <property type="entry name" value="Winged helix-like DNA-binding domain superfamily/Winged helix DNA-binding domain"/>
    <property type="match status" value="1"/>
</dbReference>
<dbReference type="SUPFAM" id="SSF48008">
    <property type="entry name" value="GntR ligand-binding domain-like"/>
    <property type="match status" value="1"/>
</dbReference>
<dbReference type="PROSITE" id="PS50949">
    <property type="entry name" value="HTH_GNTR"/>
    <property type="match status" value="1"/>
</dbReference>
<feature type="compositionally biased region" description="Basic residues" evidence="4">
    <location>
        <begin position="237"/>
        <end position="248"/>
    </location>
</feature>
<dbReference type="GO" id="GO:0003700">
    <property type="term" value="F:DNA-binding transcription factor activity"/>
    <property type="evidence" value="ECO:0007669"/>
    <property type="project" value="InterPro"/>
</dbReference>
<evidence type="ECO:0000256" key="3">
    <source>
        <dbReference type="ARBA" id="ARBA00023163"/>
    </source>
</evidence>
<dbReference type="PANTHER" id="PTHR43537:SF45">
    <property type="entry name" value="GNTR FAMILY REGULATORY PROTEIN"/>
    <property type="match status" value="1"/>
</dbReference>
<dbReference type="SMART" id="SM00345">
    <property type="entry name" value="HTH_GNTR"/>
    <property type="match status" value="1"/>
</dbReference>
<dbReference type="InterPro" id="IPR011711">
    <property type="entry name" value="GntR_C"/>
</dbReference>
<keyword evidence="2" id="KW-0238">DNA-binding</keyword>
<dbReference type="PRINTS" id="PR00035">
    <property type="entry name" value="HTHGNTR"/>
</dbReference>
<dbReference type="AlphaFoldDB" id="A0A4Q7IXS3"/>
<keyword evidence="7" id="KW-1185">Reference proteome</keyword>
<organism evidence="6 7">
    <name type="scientific">Amycolatopsis suaedae</name>
    <dbReference type="NCBI Taxonomy" id="2510978"/>
    <lineage>
        <taxon>Bacteria</taxon>
        <taxon>Bacillati</taxon>
        <taxon>Actinomycetota</taxon>
        <taxon>Actinomycetes</taxon>
        <taxon>Pseudonocardiales</taxon>
        <taxon>Pseudonocardiaceae</taxon>
        <taxon>Amycolatopsis</taxon>
    </lineage>
</organism>
<dbReference type="InterPro" id="IPR008920">
    <property type="entry name" value="TF_FadR/GntR_C"/>
</dbReference>
<dbReference type="RefSeq" id="WP_130479315.1">
    <property type="nucleotide sequence ID" value="NZ_SFCC01000021.1"/>
</dbReference>
<evidence type="ECO:0000256" key="4">
    <source>
        <dbReference type="SAM" id="MobiDB-lite"/>
    </source>
</evidence>
<feature type="compositionally biased region" description="Basic and acidic residues" evidence="4">
    <location>
        <begin position="215"/>
        <end position="225"/>
    </location>
</feature>
<sequence>MQPTQLPNDLAARRIDRPVPLRERVYQSMQELIITGHLAPGQHLVESELAEMLGVSRQPVREALQLLNSEGWVDLRPGYGAFVHAPTQAEADELLAVRALLETESARLAALNTDAAGVARLRELCRKGEAAQEAGDVEGMVEANAALHRCVTELSGNRVLLDFATQVDRRVRWYYTPVARQRGKHSWEEHSRMVDAIERKDAEAAATIMREHTERTRRSYLEQHQDSVATEPPAQVRTRRRPGTTAKR</sequence>
<dbReference type="CDD" id="cd07377">
    <property type="entry name" value="WHTH_GntR"/>
    <property type="match status" value="1"/>
</dbReference>
<comment type="caution">
    <text evidence="6">The sequence shown here is derived from an EMBL/GenBank/DDBJ whole genome shotgun (WGS) entry which is preliminary data.</text>
</comment>
<dbReference type="SUPFAM" id="SSF46785">
    <property type="entry name" value="Winged helix' DNA-binding domain"/>
    <property type="match status" value="1"/>
</dbReference>
<dbReference type="GO" id="GO:0003677">
    <property type="term" value="F:DNA binding"/>
    <property type="evidence" value="ECO:0007669"/>
    <property type="project" value="UniProtKB-KW"/>
</dbReference>
<accession>A0A4Q7IXS3</accession>
<evidence type="ECO:0000256" key="1">
    <source>
        <dbReference type="ARBA" id="ARBA00023015"/>
    </source>
</evidence>
<evidence type="ECO:0000259" key="5">
    <source>
        <dbReference type="PROSITE" id="PS50949"/>
    </source>
</evidence>
<dbReference type="PANTHER" id="PTHR43537">
    <property type="entry name" value="TRANSCRIPTIONAL REGULATOR, GNTR FAMILY"/>
    <property type="match status" value="1"/>
</dbReference>
<keyword evidence="1" id="KW-0805">Transcription regulation</keyword>
<feature type="domain" description="HTH gntR-type" evidence="5">
    <location>
        <begin position="19"/>
        <end position="86"/>
    </location>
</feature>
<dbReference type="EMBL" id="SFCC01000021">
    <property type="protein sequence ID" value="RZQ59750.1"/>
    <property type="molecule type" value="Genomic_DNA"/>
</dbReference>
<dbReference type="InterPro" id="IPR036388">
    <property type="entry name" value="WH-like_DNA-bd_sf"/>
</dbReference>
<dbReference type="InterPro" id="IPR036390">
    <property type="entry name" value="WH_DNA-bd_sf"/>
</dbReference>
<evidence type="ECO:0000256" key="2">
    <source>
        <dbReference type="ARBA" id="ARBA00023125"/>
    </source>
</evidence>
<name>A0A4Q7IXS3_9PSEU</name>
<reference evidence="6 7" key="1">
    <citation type="submission" date="2019-02" db="EMBL/GenBank/DDBJ databases">
        <title>Draft genome sequence of Amycolatopsis sp. 8-3EHSu isolated from roots of Suaeda maritima.</title>
        <authorList>
            <person name="Duangmal K."/>
            <person name="Chantavorakit T."/>
        </authorList>
    </citation>
    <scope>NUCLEOTIDE SEQUENCE [LARGE SCALE GENOMIC DNA]</scope>
    <source>
        <strain evidence="6 7">8-3EHSu</strain>
    </source>
</reference>
<dbReference type="SMART" id="SM00895">
    <property type="entry name" value="FCD"/>
    <property type="match status" value="1"/>
</dbReference>
<keyword evidence="3" id="KW-0804">Transcription</keyword>
<dbReference type="Proteomes" id="UP000292003">
    <property type="component" value="Unassembled WGS sequence"/>
</dbReference>
<evidence type="ECO:0000313" key="7">
    <source>
        <dbReference type="Proteomes" id="UP000292003"/>
    </source>
</evidence>
<dbReference type="OrthoDB" id="8664638at2"/>
<feature type="region of interest" description="Disordered" evidence="4">
    <location>
        <begin position="215"/>
        <end position="248"/>
    </location>
</feature>
<evidence type="ECO:0000313" key="6">
    <source>
        <dbReference type="EMBL" id="RZQ59750.1"/>
    </source>
</evidence>
<gene>
    <name evidence="6" type="ORF">EWH70_31980</name>
</gene>
<dbReference type="Pfam" id="PF07729">
    <property type="entry name" value="FCD"/>
    <property type="match status" value="1"/>
</dbReference>
<dbReference type="InterPro" id="IPR000524">
    <property type="entry name" value="Tscrpt_reg_HTH_GntR"/>
</dbReference>
<dbReference type="Pfam" id="PF00392">
    <property type="entry name" value="GntR"/>
    <property type="match status" value="1"/>
</dbReference>
<protein>
    <submittedName>
        <fullName evidence="6">GntR family transcriptional regulator</fullName>
    </submittedName>
</protein>
<proteinExistence type="predicted"/>